<dbReference type="AlphaFoldDB" id="I0YXT8"/>
<feature type="chain" id="PRO_5003636518" description="Secreted protein" evidence="1">
    <location>
        <begin position="29"/>
        <end position="77"/>
    </location>
</feature>
<gene>
    <name evidence="2" type="ORF">COCSUDRAFT_53546</name>
</gene>
<evidence type="ECO:0000256" key="1">
    <source>
        <dbReference type="SAM" id="SignalP"/>
    </source>
</evidence>
<evidence type="ECO:0008006" key="4">
    <source>
        <dbReference type="Google" id="ProtNLM"/>
    </source>
</evidence>
<dbReference type="EMBL" id="AGSI01000008">
    <property type="protein sequence ID" value="EIE23207.1"/>
    <property type="molecule type" value="Genomic_DNA"/>
</dbReference>
<dbReference type="RefSeq" id="XP_005647751.1">
    <property type="nucleotide sequence ID" value="XM_005647694.1"/>
</dbReference>
<comment type="caution">
    <text evidence="2">The sequence shown here is derived from an EMBL/GenBank/DDBJ whole genome shotgun (WGS) entry which is preliminary data.</text>
</comment>
<feature type="signal peptide" evidence="1">
    <location>
        <begin position="1"/>
        <end position="28"/>
    </location>
</feature>
<dbReference type="KEGG" id="csl:COCSUDRAFT_53546"/>
<accession>I0YXT8</accession>
<evidence type="ECO:0000313" key="2">
    <source>
        <dbReference type="EMBL" id="EIE23207.1"/>
    </source>
</evidence>
<organism evidence="2 3">
    <name type="scientific">Coccomyxa subellipsoidea (strain C-169)</name>
    <name type="common">Green microalga</name>
    <dbReference type="NCBI Taxonomy" id="574566"/>
    <lineage>
        <taxon>Eukaryota</taxon>
        <taxon>Viridiplantae</taxon>
        <taxon>Chlorophyta</taxon>
        <taxon>core chlorophytes</taxon>
        <taxon>Trebouxiophyceae</taxon>
        <taxon>Trebouxiophyceae incertae sedis</taxon>
        <taxon>Coccomyxaceae</taxon>
        <taxon>Coccomyxa</taxon>
        <taxon>Coccomyxa subellipsoidea</taxon>
    </lineage>
</organism>
<evidence type="ECO:0000313" key="3">
    <source>
        <dbReference type="Proteomes" id="UP000007264"/>
    </source>
</evidence>
<dbReference type="Proteomes" id="UP000007264">
    <property type="component" value="Unassembled WGS sequence"/>
</dbReference>
<name>I0YXT8_COCSC</name>
<dbReference type="GeneID" id="17041195"/>
<keyword evidence="3" id="KW-1185">Reference proteome</keyword>
<proteinExistence type="predicted"/>
<sequence>MERSTLKPFVFGHRWLLFAMSCQGGCRTASASASKGPHGLSLSQLPQPGLTGILPMRSCQSTWGRCWEQRCTASSCE</sequence>
<reference evidence="2 3" key="1">
    <citation type="journal article" date="2012" name="Genome Biol.">
        <title>The genome of the polar eukaryotic microalga coccomyxa subellipsoidea reveals traits of cold adaptation.</title>
        <authorList>
            <person name="Blanc G."/>
            <person name="Agarkova I."/>
            <person name="Grimwood J."/>
            <person name="Kuo A."/>
            <person name="Brueggeman A."/>
            <person name="Dunigan D."/>
            <person name="Gurnon J."/>
            <person name="Ladunga I."/>
            <person name="Lindquist E."/>
            <person name="Lucas S."/>
            <person name="Pangilinan J."/>
            <person name="Proschold T."/>
            <person name="Salamov A."/>
            <person name="Schmutz J."/>
            <person name="Weeks D."/>
            <person name="Yamada T."/>
            <person name="Claverie J.M."/>
            <person name="Grigoriev I."/>
            <person name="Van Etten J."/>
            <person name="Lomsadze A."/>
            <person name="Borodovsky M."/>
        </authorList>
    </citation>
    <scope>NUCLEOTIDE SEQUENCE [LARGE SCALE GENOMIC DNA]</scope>
    <source>
        <strain evidence="2 3">C-169</strain>
    </source>
</reference>
<protein>
    <recommendedName>
        <fullName evidence="4">Secreted protein</fullName>
    </recommendedName>
</protein>
<keyword evidence="1" id="KW-0732">Signal</keyword>